<accession>A0A2A9D5A5</accession>
<dbReference type="RefSeq" id="WP_098469938.1">
    <property type="nucleotide sequence ID" value="NZ_PDJD01000001.1"/>
</dbReference>
<reference evidence="2 3" key="1">
    <citation type="submission" date="2017-10" db="EMBL/GenBank/DDBJ databases">
        <title>Sequencing the genomes of 1000 actinobacteria strains.</title>
        <authorList>
            <person name="Klenk H.-P."/>
        </authorList>
    </citation>
    <scope>NUCLEOTIDE SEQUENCE [LARGE SCALE GENOMIC DNA]</scope>
    <source>
        <strain evidence="2 3">DSM 21801</strain>
    </source>
</reference>
<name>A0A2A9D5A5_9MICO</name>
<evidence type="ECO:0000313" key="2">
    <source>
        <dbReference type="EMBL" id="PFG21040.1"/>
    </source>
</evidence>
<organism evidence="2 3">
    <name type="scientific">Serinibacter salmoneus</name>
    <dbReference type="NCBI Taxonomy" id="556530"/>
    <lineage>
        <taxon>Bacteria</taxon>
        <taxon>Bacillati</taxon>
        <taxon>Actinomycetota</taxon>
        <taxon>Actinomycetes</taxon>
        <taxon>Micrococcales</taxon>
        <taxon>Beutenbergiaceae</taxon>
        <taxon>Serinibacter</taxon>
    </lineage>
</organism>
<dbReference type="OrthoDB" id="4828905at2"/>
<keyword evidence="3" id="KW-1185">Reference proteome</keyword>
<evidence type="ECO:0000313" key="3">
    <source>
        <dbReference type="Proteomes" id="UP000224915"/>
    </source>
</evidence>
<gene>
    <name evidence="2" type="ORF">ATL40_2660</name>
</gene>
<comment type="caution">
    <text evidence="2">The sequence shown here is derived from an EMBL/GenBank/DDBJ whole genome shotgun (WGS) entry which is preliminary data.</text>
</comment>
<protein>
    <submittedName>
        <fullName evidence="2">Antitoxin protein of toxin-antitoxin system</fullName>
    </submittedName>
</protein>
<dbReference type="Proteomes" id="UP000224915">
    <property type="component" value="Unassembled WGS sequence"/>
</dbReference>
<evidence type="ECO:0000256" key="1">
    <source>
        <dbReference type="SAM" id="MobiDB-lite"/>
    </source>
</evidence>
<proteinExistence type="predicted"/>
<dbReference type="EMBL" id="PDJD01000001">
    <property type="protein sequence ID" value="PFG21040.1"/>
    <property type="molecule type" value="Genomic_DNA"/>
</dbReference>
<dbReference type="InterPro" id="IPR028037">
    <property type="entry name" value="Antitoxin_Rv0909/MT0933"/>
</dbReference>
<dbReference type="AlphaFoldDB" id="A0A2A9D5A5"/>
<sequence length="59" mass="6251">MGLDDLVNKATDALGGEEATEDKIDQAAEFLKDKAPAQHESTIDKIAGAAKDHIDTNGR</sequence>
<dbReference type="Pfam" id="PF14013">
    <property type="entry name" value="MT0933_antitox"/>
    <property type="match status" value="1"/>
</dbReference>
<feature type="region of interest" description="Disordered" evidence="1">
    <location>
        <begin position="1"/>
        <end position="21"/>
    </location>
</feature>